<protein>
    <submittedName>
        <fullName evidence="4">CNVH-domain-containing protein</fullName>
    </submittedName>
</protein>
<keyword evidence="5" id="KW-1185">Reference proteome</keyword>
<dbReference type="Gene3D" id="2.30.60.10">
    <property type="entry name" value="Cyanovirin-N"/>
    <property type="match status" value="1"/>
</dbReference>
<dbReference type="Proteomes" id="UP000623467">
    <property type="component" value="Unassembled WGS sequence"/>
</dbReference>
<dbReference type="InterPro" id="IPR011058">
    <property type="entry name" value="Cyanovirin-N"/>
</dbReference>
<dbReference type="Pfam" id="PF08881">
    <property type="entry name" value="CVNH"/>
    <property type="match status" value="1"/>
</dbReference>
<dbReference type="EMBL" id="JACAZH010000120">
    <property type="protein sequence ID" value="KAF7324312.1"/>
    <property type="molecule type" value="Genomic_DNA"/>
</dbReference>
<sequence length="130" mass="13361">MNALLSSVLLVLCAMTALASSVEQRKAESGFEDTCTFITPDIESLTMFAVCADDAGNFNLAGTTIGLEECVGNVNGELVPGTGFTSSCTQINIDFITLSAVCITPSGTTIASSINLNTAISNINGILTCP</sequence>
<dbReference type="SMART" id="SM01111">
    <property type="entry name" value="CVNH"/>
    <property type="match status" value="1"/>
</dbReference>
<keyword evidence="1" id="KW-0732">Signal</keyword>
<feature type="chain" id="PRO_5035140944" evidence="1">
    <location>
        <begin position="20"/>
        <end position="130"/>
    </location>
</feature>
<accession>A0A8H6TX02</accession>
<gene>
    <name evidence="4" type="ORF">MSAN_02525400</name>
    <name evidence="3" type="ORF">MSAN_02533700</name>
</gene>
<dbReference type="InterPro" id="IPR036673">
    <property type="entry name" value="Cyanovirin-N_sf"/>
</dbReference>
<comment type="caution">
    <text evidence="4">The sequence shown here is derived from an EMBL/GenBank/DDBJ whole genome shotgun (WGS) entry which is preliminary data.</text>
</comment>
<feature type="domain" description="Cyanovirin-N" evidence="2">
    <location>
        <begin position="30"/>
        <end position="129"/>
    </location>
</feature>
<evidence type="ECO:0000313" key="5">
    <source>
        <dbReference type="Proteomes" id="UP000623467"/>
    </source>
</evidence>
<evidence type="ECO:0000256" key="1">
    <source>
        <dbReference type="SAM" id="SignalP"/>
    </source>
</evidence>
<feature type="signal peptide" evidence="1">
    <location>
        <begin position="1"/>
        <end position="19"/>
    </location>
</feature>
<reference evidence="4" key="1">
    <citation type="submission" date="2020-05" db="EMBL/GenBank/DDBJ databases">
        <title>Mycena genomes resolve the evolution of fungal bioluminescence.</title>
        <authorList>
            <person name="Tsai I.J."/>
        </authorList>
    </citation>
    <scope>NUCLEOTIDE SEQUENCE</scope>
    <source>
        <strain evidence="4">160909Yilan</strain>
    </source>
</reference>
<dbReference type="AlphaFoldDB" id="A0A8H6TX02"/>
<dbReference type="EMBL" id="JACAZH010000134">
    <property type="protein sequence ID" value="KAF7324221.1"/>
    <property type="molecule type" value="Genomic_DNA"/>
</dbReference>
<dbReference type="SUPFAM" id="SSF51322">
    <property type="entry name" value="Cyanovirin-N"/>
    <property type="match status" value="1"/>
</dbReference>
<evidence type="ECO:0000259" key="2">
    <source>
        <dbReference type="SMART" id="SM01111"/>
    </source>
</evidence>
<evidence type="ECO:0000313" key="3">
    <source>
        <dbReference type="EMBL" id="KAF7324221.1"/>
    </source>
</evidence>
<organism evidence="4 5">
    <name type="scientific">Mycena sanguinolenta</name>
    <dbReference type="NCBI Taxonomy" id="230812"/>
    <lineage>
        <taxon>Eukaryota</taxon>
        <taxon>Fungi</taxon>
        <taxon>Dikarya</taxon>
        <taxon>Basidiomycota</taxon>
        <taxon>Agaricomycotina</taxon>
        <taxon>Agaricomycetes</taxon>
        <taxon>Agaricomycetidae</taxon>
        <taxon>Agaricales</taxon>
        <taxon>Marasmiineae</taxon>
        <taxon>Mycenaceae</taxon>
        <taxon>Mycena</taxon>
    </lineage>
</organism>
<name>A0A8H6TX02_9AGAR</name>
<dbReference type="OrthoDB" id="3068152at2759"/>
<evidence type="ECO:0000313" key="4">
    <source>
        <dbReference type="EMBL" id="KAF7324312.1"/>
    </source>
</evidence>
<proteinExistence type="predicted"/>